<comment type="similarity">
    <text evidence="1">Belongs to the leucine-binding protein family.</text>
</comment>
<dbReference type="Pfam" id="PF13458">
    <property type="entry name" value="Peripla_BP_6"/>
    <property type="match status" value="1"/>
</dbReference>
<dbReference type="EMBL" id="QDDR01000003">
    <property type="protein sequence ID" value="PVE47883.1"/>
    <property type="molecule type" value="Genomic_DNA"/>
</dbReference>
<gene>
    <name evidence="5" type="ORF">DDE23_06990</name>
</gene>
<evidence type="ECO:0000256" key="2">
    <source>
        <dbReference type="ARBA" id="ARBA00022729"/>
    </source>
</evidence>
<dbReference type="InterPro" id="IPR051010">
    <property type="entry name" value="BCAA_transport"/>
</dbReference>
<reference evidence="5 6" key="1">
    <citation type="journal article" date="2011" name="Syst. Appl. Microbiol.">
        <title>Defluviimonas denitrificans gen. nov., sp. nov., and Pararhodobacter aggregans gen. nov., sp. nov., non-phototrophic Rhodobacteraceae from the biofilter of a marine aquaculture.</title>
        <authorList>
            <person name="Foesel B.U."/>
            <person name="Drake H.L."/>
            <person name="Schramm A."/>
        </authorList>
    </citation>
    <scope>NUCLEOTIDE SEQUENCE [LARGE SCALE GENOMIC DNA]</scope>
    <source>
        <strain evidence="5 6">D1-19</strain>
    </source>
</reference>
<dbReference type="InterPro" id="IPR028081">
    <property type="entry name" value="Leu-bd"/>
</dbReference>
<accession>A0A2T7UT09</accession>
<dbReference type="Gene3D" id="3.40.50.2300">
    <property type="match status" value="2"/>
</dbReference>
<evidence type="ECO:0000259" key="4">
    <source>
        <dbReference type="Pfam" id="PF13458"/>
    </source>
</evidence>
<evidence type="ECO:0000256" key="1">
    <source>
        <dbReference type="ARBA" id="ARBA00010062"/>
    </source>
</evidence>
<protein>
    <submittedName>
        <fullName evidence="5">Penicillin-binding protein activator</fullName>
    </submittedName>
</protein>
<keyword evidence="6" id="KW-1185">Reference proteome</keyword>
<sequence length="408" mass="41908">MDSEAPARKRQDRQPLSILSSTALAAPTRRGALLGLLSLAACGPIALGGSRNAAPINTAAPVAVGLLVPSGSTTQGNDILAANLENAARLAIADLEGVQIDLRVYATQGDPTIAAQVARQAVDEGARILLGPVHGAEASAVGTAVAALGINVLAFSNNPAIAGNNVFVLGLTPDNAARRVLSYAMANNRGRVMIIGERTSAGELMMASVNRAAAETGAQIVATETYDFSQQGIVAALPQMASSARSSGAQSILFTADSAGALPVLAQLLPDNRIAYPQFQFMGVTQWNIPPATLQLRGLQDGWFTLPDPGVTQQFESRYAAAYGATPHPIAGLAYDGIAAIGALLRTGSNEALSHSALRQQSGFVGVNGVFRFLSDGTNERGLAVATIRNNALVILDPAPRSFAGPGA</sequence>
<dbReference type="SUPFAM" id="SSF53822">
    <property type="entry name" value="Periplasmic binding protein-like I"/>
    <property type="match status" value="1"/>
</dbReference>
<comment type="caution">
    <text evidence="5">The sequence shown here is derived from an EMBL/GenBank/DDBJ whole genome shotgun (WGS) entry which is preliminary data.</text>
</comment>
<dbReference type="PANTHER" id="PTHR30483:SF6">
    <property type="entry name" value="PERIPLASMIC BINDING PROTEIN OF ABC TRANSPORTER FOR NATURAL AMINO ACIDS"/>
    <property type="match status" value="1"/>
</dbReference>
<keyword evidence="3" id="KW-0029">Amino-acid transport</keyword>
<dbReference type="GO" id="GO:0006865">
    <property type="term" value="P:amino acid transport"/>
    <property type="evidence" value="ECO:0007669"/>
    <property type="project" value="UniProtKB-KW"/>
</dbReference>
<dbReference type="InterPro" id="IPR028082">
    <property type="entry name" value="Peripla_BP_I"/>
</dbReference>
<dbReference type="OrthoDB" id="7210494at2"/>
<evidence type="ECO:0000313" key="6">
    <source>
        <dbReference type="Proteomes" id="UP000244810"/>
    </source>
</evidence>
<proteinExistence type="inferred from homology"/>
<dbReference type="PANTHER" id="PTHR30483">
    <property type="entry name" value="LEUCINE-SPECIFIC-BINDING PROTEIN"/>
    <property type="match status" value="1"/>
</dbReference>
<keyword evidence="2" id="KW-0732">Signal</keyword>
<evidence type="ECO:0000256" key="3">
    <source>
        <dbReference type="ARBA" id="ARBA00022970"/>
    </source>
</evidence>
<keyword evidence="3" id="KW-0813">Transport</keyword>
<evidence type="ECO:0000313" key="5">
    <source>
        <dbReference type="EMBL" id="PVE47883.1"/>
    </source>
</evidence>
<organism evidence="5 6">
    <name type="scientific">Pararhodobacter aggregans</name>
    <dbReference type="NCBI Taxonomy" id="404875"/>
    <lineage>
        <taxon>Bacteria</taxon>
        <taxon>Pseudomonadati</taxon>
        <taxon>Pseudomonadota</taxon>
        <taxon>Alphaproteobacteria</taxon>
        <taxon>Rhodobacterales</taxon>
        <taxon>Paracoccaceae</taxon>
        <taxon>Pararhodobacter</taxon>
    </lineage>
</organism>
<dbReference type="Proteomes" id="UP000244810">
    <property type="component" value="Unassembled WGS sequence"/>
</dbReference>
<dbReference type="AlphaFoldDB" id="A0A2T7UT09"/>
<dbReference type="RefSeq" id="WP_107751256.1">
    <property type="nucleotide sequence ID" value="NZ_QBKF01000004.1"/>
</dbReference>
<name>A0A2T7UT09_9RHOB</name>
<feature type="domain" description="Leucine-binding protein" evidence="4">
    <location>
        <begin position="61"/>
        <end position="390"/>
    </location>
</feature>
<dbReference type="CDD" id="cd06339">
    <property type="entry name" value="PBP1_YraM_LppC_lipoprotein-like"/>
    <property type="match status" value="1"/>
</dbReference>